<evidence type="ECO:0000313" key="2">
    <source>
        <dbReference type="Proteomes" id="UP000799118"/>
    </source>
</evidence>
<accession>A0A6A4GQB8</accession>
<reference evidence="1" key="1">
    <citation type="journal article" date="2019" name="Environ. Microbiol.">
        <title>Fungal ecological strategies reflected in gene transcription - a case study of two litter decomposers.</title>
        <authorList>
            <person name="Barbi F."/>
            <person name="Kohler A."/>
            <person name="Barry K."/>
            <person name="Baskaran P."/>
            <person name="Daum C."/>
            <person name="Fauchery L."/>
            <person name="Ihrmark K."/>
            <person name="Kuo A."/>
            <person name="LaButti K."/>
            <person name="Lipzen A."/>
            <person name="Morin E."/>
            <person name="Grigoriev I.V."/>
            <person name="Henrissat B."/>
            <person name="Lindahl B."/>
            <person name="Martin F."/>
        </authorList>
    </citation>
    <scope>NUCLEOTIDE SEQUENCE</scope>
    <source>
        <strain evidence="1">JB14</strain>
    </source>
</reference>
<proteinExistence type="predicted"/>
<protein>
    <submittedName>
        <fullName evidence="1">Uncharacterized protein</fullName>
    </submittedName>
</protein>
<dbReference type="AlphaFoldDB" id="A0A6A4GQB8"/>
<sequence>MSIYAGYKLQKHIATAMKTRLKLIQAAINTYNEAAAALHPPHQTITWDQVVEYSFLGEFELLCDTREDVRLQKWATPAADSASLIQKITISVMGRFAKDPDNF</sequence>
<dbReference type="Proteomes" id="UP000799118">
    <property type="component" value="Unassembled WGS sequence"/>
</dbReference>
<name>A0A6A4GQB8_9AGAR</name>
<keyword evidence="2" id="KW-1185">Reference proteome</keyword>
<dbReference type="OrthoDB" id="2676448at2759"/>
<evidence type="ECO:0000313" key="1">
    <source>
        <dbReference type="EMBL" id="KAE9388002.1"/>
    </source>
</evidence>
<gene>
    <name evidence="1" type="ORF">BT96DRAFT_1004606</name>
</gene>
<organism evidence="1 2">
    <name type="scientific">Gymnopus androsaceus JB14</name>
    <dbReference type="NCBI Taxonomy" id="1447944"/>
    <lineage>
        <taxon>Eukaryota</taxon>
        <taxon>Fungi</taxon>
        <taxon>Dikarya</taxon>
        <taxon>Basidiomycota</taxon>
        <taxon>Agaricomycotina</taxon>
        <taxon>Agaricomycetes</taxon>
        <taxon>Agaricomycetidae</taxon>
        <taxon>Agaricales</taxon>
        <taxon>Marasmiineae</taxon>
        <taxon>Omphalotaceae</taxon>
        <taxon>Gymnopus</taxon>
    </lineage>
</organism>
<dbReference type="EMBL" id="ML769767">
    <property type="protein sequence ID" value="KAE9388002.1"/>
    <property type="molecule type" value="Genomic_DNA"/>
</dbReference>